<dbReference type="RefSeq" id="WP_168034193.1">
    <property type="nucleotide sequence ID" value="NZ_JAAVNE010000046.1"/>
</dbReference>
<comment type="caution">
    <text evidence="2">The sequence shown here is derived from an EMBL/GenBank/DDBJ whole genome shotgun (WGS) entry which is preliminary data.</text>
</comment>
<dbReference type="EMBL" id="JAAVNE010000046">
    <property type="protein sequence ID" value="NKC33467.1"/>
    <property type="molecule type" value="Genomic_DNA"/>
</dbReference>
<evidence type="ECO:0000313" key="3">
    <source>
        <dbReference type="Proteomes" id="UP000787635"/>
    </source>
</evidence>
<protein>
    <submittedName>
        <fullName evidence="2">DUF4326 domain-containing protein</fullName>
    </submittedName>
</protein>
<dbReference type="Proteomes" id="UP000787635">
    <property type="component" value="Unassembled WGS sequence"/>
</dbReference>
<proteinExistence type="predicted"/>
<evidence type="ECO:0000259" key="1">
    <source>
        <dbReference type="Pfam" id="PF14216"/>
    </source>
</evidence>
<sequence>MTDTPRRIQRLRTKGWRLPAGAVTVSRPSKWGNPWRAEAVDGVGWCCADAGGRIVQARDRQDAHYLAVAHFRAWLAKHPSLVEEARTELRGRVLCCWCPPDVACHADVLLAIANAPDATDG</sequence>
<gene>
    <name evidence="2" type="ORF">HEQ75_21575</name>
</gene>
<reference evidence="2 3" key="1">
    <citation type="submission" date="2020-03" db="EMBL/GenBank/DDBJ databases">
        <title>Roseomonas selenitidurans sp. nov. isolated from urban soil.</title>
        <authorList>
            <person name="Liu H."/>
        </authorList>
    </citation>
    <scope>NUCLEOTIDE SEQUENCE [LARGE SCALE GENOMIC DNA]</scope>
    <source>
        <strain evidence="2 3">BU-1</strain>
    </source>
</reference>
<feature type="domain" description="DUF4326" evidence="1">
    <location>
        <begin position="12"/>
        <end position="110"/>
    </location>
</feature>
<accession>A0ABX1E8E8</accession>
<dbReference type="Pfam" id="PF14216">
    <property type="entry name" value="DUF4326"/>
    <property type="match status" value="1"/>
</dbReference>
<organism evidence="2 3">
    <name type="scientific">Falsiroseomonas selenitidurans</name>
    <dbReference type="NCBI Taxonomy" id="2716335"/>
    <lineage>
        <taxon>Bacteria</taxon>
        <taxon>Pseudomonadati</taxon>
        <taxon>Pseudomonadota</taxon>
        <taxon>Alphaproteobacteria</taxon>
        <taxon>Acetobacterales</taxon>
        <taxon>Roseomonadaceae</taxon>
        <taxon>Falsiroseomonas</taxon>
    </lineage>
</organism>
<name>A0ABX1E8E8_9PROT</name>
<dbReference type="InterPro" id="IPR025475">
    <property type="entry name" value="DUF4326"/>
</dbReference>
<evidence type="ECO:0000313" key="2">
    <source>
        <dbReference type="EMBL" id="NKC33467.1"/>
    </source>
</evidence>
<keyword evidence="3" id="KW-1185">Reference proteome</keyword>